<comment type="caution">
    <text evidence="2">The sequence shown here is derived from an EMBL/GenBank/DDBJ whole genome shotgun (WGS) entry which is preliminary data.</text>
</comment>
<dbReference type="EMBL" id="JAODUO010001104">
    <property type="protein sequence ID" value="KAK2171080.1"/>
    <property type="molecule type" value="Genomic_DNA"/>
</dbReference>
<keyword evidence="3" id="KW-1185">Reference proteome</keyword>
<evidence type="ECO:0000313" key="2">
    <source>
        <dbReference type="EMBL" id="KAK2171080.1"/>
    </source>
</evidence>
<protein>
    <submittedName>
        <fullName evidence="2">Uncharacterized protein</fullName>
    </submittedName>
</protein>
<reference evidence="2" key="1">
    <citation type="journal article" date="2023" name="Mol. Biol. Evol.">
        <title>Third-Generation Sequencing Reveals the Adaptive Role of the Epigenome in Three Deep-Sea Polychaetes.</title>
        <authorList>
            <person name="Perez M."/>
            <person name="Aroh O."/>
            <person name="Sun Y."/>
            <person name="Lan Y."/>
            <person name="Juniper S.K."/>
            <person name="Young C.R."/>
            <person name="Angers B."/>
            <person name="Qian P.Y."/>
        </authorList>
    </citation>
    <scope>NUCLEOTIDE SEQUENCE</scope>
    <source>
        <strain evidence="2">R07B-5</strain>
    </source>
</reference>
<evidence type="ECO:0000256" key="1">
    <source>
        <dbReference type="SAM" id="MobiDB-lite"/>
    </source>
</evidence>
<name>A0AAD9KH93_RIDPI</name>
<feature type="region of interest" description="Disordered" evidence="1">
    <location>
        <begin position="370"/>
        <end position="398"/>
    </location>
</feature>
<organism evidence="2 3">
    <name type="scientific">Ridgeia piscesae</name>
    <name type="common">Tubeworm</name>
    <dbReference type="NCBI Taxonomy" id="27915"/>
    <lineage>
        <taxon>Eukaryota</taxon>
        <taxon>Metazoa</taxon>
        <taxon>Spiralia</taxon>
        <taxon>Lophotrochozoa</taxon>
        <taxon>Annelida</taxon>
        <taxon>Polychaeta</taxon>
        <taxon>Sedentaria</taxon>
        <taxon>Canalipalpata</taxon>
        <taxon>Sabellida</taxon>
        <taxon>Siboglinidae</taxon>
        <taxon>Ridgeia</taxon>
    </lineage>
</organism>
<proteinExistence type="predicted"/>
<evidence type="ECO:0000313" key="3">
    <source>
        <dbReference type="Proteomes" id="UP001209878"/>
    </source>
</evidence>
<dbReference type="Proteomes" id="UP001209878">
    <property type="component" value="Unassembled WGS sequence"/>
</dbReference>
<accession>A0AAD9KH93</accession>
<gene>
    <name evidence="2" type="ORF">NP493_1104g00009</name>
</gene>
<dbReference type="AlphaFoldDB" id="A0AAD9KH93"/>
<sequence>MCRSRRLIDFALTSENRSKRDIRMLRLGKRTTSDERLARAYAIPPLVPPLYDVADEEDLDERQVYIPRMGKELKPEDVRFVPPLPRLGKLLDDYMREYRRELNDESARQVFAKIPRVGRSRRSVGEQAPQAGPLPRMGYRDADFTAEERRAAPLPRLGLAARAAPLPRLGLFTRAAPLPRLGLFTRAAPLPRLGLRQEDGENDDDNDIYWKDDNDNDNESDDVITNEMRAAPLPRLGLIDKKAVGMLRMGRDSSSDDTKRAMSMLRMGKRALSMLRMGKRPVRMLRMGRAAERRALGMLRMGKRDSTEESKRAMNMLRMGRSSNPEGDETGMQRDARAVSMLRMGRSMRMLRMGKRPVSMLRMGKRPVRMLRMGKRSTEESTDDSLLKKETVASGDSN</sequence>
<feature type="region of interest" description="Disordered" evidence="1">
    <location>
        <begin position="194"/>
        <end position="220"/>
    </location>
</feature>